<dbReference type="EC" id="1.3.1.1" evidence="7"/>
<dbReference type="Pfam" id="PF13450">
    <property type="entry name" value="NAD_binding_8"/>
    <property type="match status" value="1"/>
</dbReference>
<dbReference type="GO" id="GO:0005886">
    <property type="term" value="C:plasma membrane"/>
    <property type="evidence" value="ECO:0007669"/>
    <property type="project" value="TreeGrafter"/>
</dbReference>
<dbReference type="InterPro" id="IPR009051">
    <property type="entry name" value="Helical_ferredxn"/>
</dbReference>
<name>A0A4Y7RBG8_9FIRM</name>
<accession>A0A4Y7RBG8</accession>
<evidence type="ECO:0000313" key="8">
    <source>
        <dbReference type="Proteomes" id="UP000298324"/>
    </source>
</evidence>
<dbReference type="PANTHER" id="PTHR43255">
    <property type="entry name" value="IRON-SULFUR-BINDING OXIDOREDUCTASE FADF-RELATED-RELATED"/>
    <property type="match status" value="1"/>
</dbReference>
<dbReference type="RefSeq" id="WP_190258459.1">
    <property type="nucleotide sequence ID" value="NZ_QFGA01000002.1"/>
</dbReference>
<dbReference type="SUPFAM" id="SSF46548">
    <property type="entry name" value="alpha-helical ferredoxin"/>
    <property type="match status" value="1"/>
</dbReference>
<dbReference type="Proteomes" id="UP000298324">
    <property type="component" value="Unassembled WGS sequence"/>
</dbReference>
<comment type="caution">
    <text evidence="7">The sequence shown here is derived from an EMBL/GenBank/DDBJ whole genome shotgun (WGS) entry which is preliminary data.</text>
</comment>
<dbReference type="Pfam" id="PF14691">
    <property type="entry name" value="Fer4_20"/>
    <property type="match status" value="1"/>
</dbReference>
<reference evidence="7 8" key="1">
    <citation type="journal article" date="2018" name="Environ. Microbiol.">
        <title>Novel energy conservation strategies and behaviour of Pelotomaculum schinkii driving syntrophic propionate catabolism.</title>
        <authorList>
            <person name="Hidalgo-Ahumada C.A.P."/>
            <person name="Nobu M.K."/>
            <person name="Narihiro T."/>
            <person name="Tamaki H."/>
            <person name="Liu W.T."/>
            <person name="Kamagata Y."/>
            <person name="Stams A.J.M."/>
            <person name="Imachi H."/>
            <person name="Sousa D.Z."/>
        </authorList>
    </citation>
    <scope>NUCLEOTIDE SEQUENCE [LARGE SCALE GENOMIC DNA]</scope>
    <source>
        <strain evidence="7 8">HH</strain>
    </source>
</reference>
<dbReference type="PRINTS" id="PR00419">
    <property type="entry name" value="ADXRDTASE"/>
</dbReference>
<dbReference type="InterPro" id="IPR004017">
    <property type="entry name" value="Cys_rich_dom"/>
</dbReference>
<feature type="domain" description="4Fe-4S ferredoxin-type" evidence="6">
    <location>
        <begin position="345"/>
        <end position="374"/>
    </location>
</feature>
<evidence type="ECO:0000313" key="7">
    <source>
        <dbReference type="EMBL" id="TEB05707.1"/>
    </source>
</evidence>
<keyword evidence="2" id="KW-0479">Metal-binding</keyword>
<dbReference type="Pfam" id="PF02754">
    <property type="entry name" value="CCG"/>
    <property type="match status" value="2"/>
</dbReference>
<dbReference type="PROSITE" id="PS00198">
    <property type="entry name" value="4FE4S_FER_1"/>
    <property type="match status" value="1"/>
</dbReference>
<dbReference type="PANTHER" id="PTHR43255:SF1">
    <property type="entry name" value="IRON-SULFUR-BINDING OXIDOREDUCTASE FADF-RELATED"/>
    <property type="match status" value="1"/>
</dbReference>
<keyword evidence="1" id="KW-0004">4Fe-4S</keyword>
<dbReference type="GO" id="GO:0051539">
    <property type="term" value="F:4 iron, 4 sulfur cluster binding"/>
    <property type="evidence" value="ECO:0007669"/>
    <property type="project" value="UniProtKB-KW"/>
</dbReference>
<dbReference type="InterPro" id="IPR017900">
    <property type="entry name" value="4Fe4S_Fe_S_CS"/>
</dbReference>
<keyword evidence="8" id="KW-1185">Reference proteome</keyword>
<sequence length="764" mass="84363">MELKDFKNWGSLCTRDEPVFCTNQCPLGVDVKGMGAKLNAGDFTGAYKNYSSQVLFPGIVSKICDEPCKSACLRKNIDESISVRMLEKACCDFTATKDIPSFYMPPKNKRIAVVGGGLGGLSCAVKLVRKGYDVHLYEEKDRLGGSLWEPGSHIAPEVLEEEFGRITRNDDIKLHLNTKVGSLDALAFDALYIATGRRGETFGLAGGFDPISLATAQNGVFMSGKTAGREESSVLIPIREGIRVAQSIESFLKAGRMGGEAGNHEVVPSRLSADIAGVKNKAGVKPAGPAGYTPEEAVEEAKRCLRCECKACAAACELIAYYKKKPKKIIEDVNATLNKVEAITKRVASRQINSCNLCGLCKEVCPTSLDFEEIFLASRRELHRGGSLPLAFHDFWMRDMDFSNSEDAFLVLNPLGKDTSRYLFFPGCQLGGSDPGYVTATYDYLLQRLEGGVSIMVGCCGAPAEWAGREEEHSAVIAQIKKNWEAMGSPGVILACPTCKKMFAQYLPHITVTSLWTIVAEKGMPENKKSGEGQTVTVFDSCASRHEPDVRRSVRAILKNSGYQLEELAYSGERAQCCGYGGQIHAVNLPLLDEIVSNRVKGTPYDYITYCTNCRDTFANAQKPAVHMLDLMFYDNIKARAARKPPTLTQRRENRIQLKKQLLKQIGGREMQPSVSDYSRIKVFISPEVIEKMDRNLIVAEDAQRTIHYCESTGNKIQDTSTGNLIGHLQNEVITYWVVYRPEGDGFRLESIYSHRLNIEEHVT</sequence>
<dbReference type="GO" id="GO:0004159">
    <property type="term" value="F:dihydropyrimidine dehydrogenase (NAD+) activity"/>
    <property type="evidence" value="ECO:0007669"/>
    <property type="project" value="UniProtKB-EC"/>
</dbReference>
<dbReference type="NCBIfam" id="NF045663">
    <property type="entry name" value="diclust_near_Sec"/>
    <property type="match status" value="1"/>
</dbReference>
<protein>
    <submittedName>
        <fullName evidence="7">NAD-dependent dihydropyrimidine dehydrogenase subunit PreT</fullName>
        <ecNumber evidence="7">1.3.1.1</ecNumber>
    </submittedName>
</protein>
<evidence type="ECO:0000256" key="2">
    <source>
        <dbReference type="ARBA" id="ARBA00022723"/>
    </source>
</evidence>
<evidence type="ECO:0000256" key="4">
    <source>
        <dbReference type="ARBA" id="ARBA00023004"/>
    </source>
</evidence>
<proteinExistence type="predicted"/>
<dbReference type="InterPro" id="IPR028261">
    <property type="entry name" value="DPD_II"/>
</dbReference>
<keyword evidence="5" id="KW-0411">Iron-sulfur</keyword>
<dbReference type="Gene3D" id="3.40.50.720">
    <property type="entry name" value="NAD(P)-binding Rossmann-like Domain"/>
    <property type="match status" value="1"/>
</dbReference>
<dbReference type="InterPro" id="IPR017896">
    <property type="entry name" value="4Fe4S_Fe-S-bd"/>
</dbReference>
<dbReference type="AlphaFoldDB" id="A0A4Y7RBG8"/>
<evidence type="ECO:0000256" key="5">
    <source>
        <dbReference type="ARBA" id="ARBA00023014"/>
    </source>
</evidence>
<evidence type="ECO:0000256" key="1">
    <source>
        <dbReference type="ARBA" id="ARBA00022485"/>
    </source>
</evidence>
<dbReference type="Pfam" id="PF13534">
    <property type="entry name" value="Fer4_17"/>
    <property type="match status" value="1"/>
</dbReference>
<evidence type="ECO:0000256" key="3">
    <source>
        <dbReference type="ARBA" id="ARBA00023002"/>
    </source>
</evidence>
<gene>
    <name evidence="7" type="primary">preT_3</name>
    <name evidence="7" type="ORF">Psch_02748</name>
</gene>
<dbReference type="GO" id="GO:0046872">
    <property type="term" value="F:metal ion binding"/>
    <property type="evidence" value="ECO:0007669"/>
    <property type="project" value="UniProtKB-KW"/>
</dbReference>
<dbReference type="EMBL" id="QFGA01000002">
    <property type="protein sequence ID" value="TEB05707.1"/>
    <property type="molecule type" value="Genomic_DNA"/>
</dbReference>
<dbReference type="PROSITE" id="PS51379">
    <property type="entry name" value="4FE4S_FER_2"/>
    <property type="match status" value="1"/>
</dbReference>
<dbReference type="Gene3D" id="1.10.1060.10">
    <property type="entry name" value="Alpha-helical ferredoxin"/>
    <property type="match status" value="2"/>
</dbReference>
<organism evidence="7 8">
    <name type="scientific">Pelotomaculum schinkii</name>
    <dbReference type="NCBI Taxonomy" id="78350"/>
    <lineage>
        <taxon>Bacteria</taxon>
        <taxon>Bacillati</taxon>
        <taxon>Bacillota</taxon>
        <taxon>Clostridia</taxon>
        <taxon>Eubacteriales</taxon>
        <taxon>Desulfotomaculaceae</taxon>
        <taxon>Pelotomaculum</taxon>
    </lineage>
</organism>
<dbReference type="InterPro" id="IPR051460">
    <property type="entry name" value="HdrC_iron-sulfur_subunit"/>
</dbReference>
<keyword evidence="3 7" id="KW-0560">Oxidoreductase</keyword>
<dbReference type="SUPFAM" id="SSF51971">
    <property type="entry name" value="Nucleotide-binding domain"/>
    <property type="match status" value="1"/>
</dbReference>
<keyword evidence="4" id="KW-0408">Iron</keyword>
<evidence type="ECO:0000259" key="6">
    <source>
        <dbReference type="PROSITE" id="PS51379"/>
    </source>
</evidence>